<name>A0A2M4CWP6_ANODA</name>
<proteinExistence type="predicted"/>
<keyword evidence="1" id="KW-0472">Membrane</keyword>
<keyword evidence="1" id="KW-1133">Transmembrane helix</keyword>
<evidence type="ECO:0000256" key="1">
    <source>
        <dbReference type="SAM" id="Phobius"/>
    </source>
</evidence>
<dbReference type="EMBL" id="GGFL01005576">
    <property type="protein sequence ID" value="MBW69754.1"/>
    <property type="molecule type" value="Transcribed_RNA"/>
</dbReference>
<feature type="transmembrane region" description="Helical" evidence="1">
    <location>
        <begin position="65"/>
        <end position="84"/>
    </location>
</feature>
<feature type="transmembrane region" description="Helical" evidence="1">
    <location>
        <begin position="34"/>
        <end position="53"/>
    </location>
</feature>
<keyword evidence="1" id="KW-0812">Transmembrane</keyword>
<reference evidence="2" key="1">
    <citation type="submission" date="2018-01" db="EMBL/GenBank/DDBJ databases">
        <title>An insight into the sialome of Amazonian anophelines.</title>
        <authorList>
            <person name="Ribeiro J.M."/>
            <person name="Scarpassa V."/>
            <person name="Calvo E."/>
        </authorList>
    </citation>
    <scope>NUCLEOTIDE SEQUENCE</scope>
</reference>
<protein>
    <submittedName>
        <fullName evidence="2">Uncharacterized protein</fullName>
    </submittedName>
</protein>
<sequence>MVGFAFNRHDKANAARFMLVLWIVQSLSSRCLPWHLRFLVLLLLLGPLLLLQITFRRSNNVIDHFVRTFIVGWCHPFSVLLLVSGSWDGFFFFDLGCFGMVWGFWFFSVSGACVFFLEDSGFFFCYLPPLFIHSLPPLGWIGWLHG</sequence>
<feature type="transmembrane region" description="Helical" evidence="1">
    <location>
        <begin position="90"/>
        <end position="117"/>
    </location>
</feature>
<accession>A0A2M4CWP6</accession>
<dbReference type="AlphaFoldDB" id="A0A2M4CWP6"/>
<evidence type="ECO:0000313" key="2">
    <source>
        <dbReference type="EMBL" id="MBW69754.1"/>
    </source>
</evidence>
<feature type="transmembrane region" description="Helical" evidence="1">
    <location>
        <begin position="124"/>
        <end position="143"/>
    </location>
</feature>
<organism evidence="2">
    <name type="scientific">Anopheles darlingi</name>
    <name type="common">Mosquito</name>
    <dbReference type="NCBI Taxonomy" id="43151"/>
    <lineage>
        <taxon>Eukaryota</taxon>
        <taxon>Metazoa</taxon>
        <taxon>Ecdysozoa</taxon>
        <taxon>Arthropoda</taxon>
        <taxon>Hexapoda</taxon>
        <taxon>Insecta</taxon>
        <taxon>Pterygota</taxon>
        <taxon>Neoptera</taxon>
        <taxon>Endopterygota</taxon>
        <taxon>Diptera</taxon>
        <taxon>Nematocera</taxon>
        <taxon>Culicoidea</taxon>
        <taxon>Culicidae</taxon>
        <taxon>Anophelinae</taxon>
        <taxon>Anopheles</taxon>
    </lineage>
</organism>